<accession>A0ACC2K083</accession>
<sequence>MADRGLNFLLPPLTTTFTPASECSGLAIHTCYEISCDAYVSAEMAEENCYPNVVISTYKDPPGTYTYPVSTYSPGFVCPLGMTAAATLATEESIATLYCCYSGFYYASNVKFATDYCWGSFTEGTVGFGTSSIVFAPNQTDLLQSVASGFGVTTRTGPPLVGASVKAIVLISPRLLGSSLSSSSLTTIAPTEGINNSSKDEGDARSSTSLQVGVGVGVSVGVVLLVCLGFLFFLRYRRKRLGKLKHEREPAKEEQNIDCEGKRESFRKAELDALAIRAELEGSPGEEHDTCGVGVLKPELQGAPGVPRRIGVYVKRKAELEAPSNLGATPRAGPSAPSLVRESGTNNSSELVELDARSLSHRLT</sequence>
<gene>
    <name evidence="1" type="ORF">O1611_g724</name>
</gene>
<dbReference type="EMBL" id="JAPUUL010000070">
    <property type="protein sequence ID" value="KAJ8132898.1"/>
    <property type="molecule type" value="Genomic_DNA"/>
</dbReference>
<evidence type="ECO:0000313" key="1">
    <source>
        <dbReference type="EMBL" id="KAJ8132898.1"/>
    </source>
</evidence>
<proteinExistence type="predicted"/>
<organism evidence="1 2">
    <name type="scientific">Lasiodiplodia mahajangana</name>
    <dbReference type="NCBI Taxonomy" id="1108764"/>
    <lineage>
        <taxon>Eukaryota</taxon>
        <taxon>Fungi</taxon>
        <taxon>Dikarya</taxon>
        <taxon>Ascomycota</taxon>
        <taxon>Pezizomycotina</taxon>
        <taxon>Dothideomycetes</taxon>
        <taxon>Dothideomycetes incertae sedis</taxon>
        <taxon>Botryosphaeriales</taxon>
        <taxon>Botryosphaeriaceae</taxon>
        <taxon>Lasiodiplodia</taxon>
    </lineage>
</organism>
<protein>
    <submittedName>
        <fullName evidence="1">Uncharacterized protein</fullName>
    </submittedName>
</protein>
<name>A0ACC2K083_9PEZI</name>
<dbReference type="Proteomes" id="UP001153332">
    <property type="component" value="Unassembled WGS sequence"/>
</dbReference>
<evidence type="ECO:0000313" key="2">
    <source>
        <dbReference type="Proteomes" id="UP001153332"/>
    </source>
</evidence>
<reference evidence="1" key="1">
    <citation type="submission" date="2022-12" db="EMBL/GenBank/DDBJ databases">
        <title>Genome Sequence of Lasiodiplodia mahajangana.</title>
        <authorList>
            <person name="Buettner E."/>
        </authorList>
    </citation>
    <scope>NUCLEOTIDE SEQUENCE</scope>
    <source>
        <strain evidence="1">VT137</strain>
    </source>
</reference>
<comment type="caution">
    <text evidence="1">The sequence shown here is derived from an EMBL/GenBank/DDBJ whole genome shotgun (WGS) entry which is preliminary data.</text>
</comment>
<keyword evidence="2" id="KW-1185">Reference proteome</keyword>